<keyword evidence="2" id="KW-1185">Reference proteome</keyword>
<evidence type="ECO:0000313" key="2">
    <source>
        <dbReference type="Proteomes" id="UP000221734"/>
    </source>
</evidence>
<gene>
    <name evidence="1" type="ORF">KSMBR1_3081</name>
</gene>
<organism evidence="1 2">
    <name type="scientific">Kuenenia stuttgartiensis</name>
    <dbReference type="NCBI Taxonomy" id="174633"/>
    <lineage>
        <taxon>Bacteria</taxon>
        <taxon>Pseudomonadati</taxon>
        <taxon>Planctomycetota</taxon>
        <taxon>Candidatus Brocadiia</taxon>
        <taxon>Candidatus Brocadiales</taxon>
        <taxon>Candidatus Brocadiaceae</taxon>
        <taxon>Candidatus Kuenenia</taxon>
    </lineage>
</organism>
<dbReference type="OrthoDB" id="281719at2"/>
<evidence type="ECO:0000313" key="1">
    <source>
        <dbReference type="EMBL" id="SOH05559.1"/>
    </source>
</evidence>
<dbReference type="KEGG" id="kst:KSMBR1_3081"/>
<accession>A0A2C9CI35</accession>
<dbReference type="Proteomes" id="UP000221734">
    <property type="component" value="Chromosome Kuenenia_stuttgartiensis_MBR1"/>
</dbReference>
<dbReference type="AlphaFoldDB" id="A0A2C9CI35"/>
<reference evidence="2" key="1">
    <citation type="submission" date="2017-10" db="EMBL/GenBank/DDBJ databases">
        <authorList>
            <person name="Frank J."/>
        </authorList>
    </citation>
    <scope>NUCLEOTIDE SEQUENCE [LARGE SCALE GENOMIC DNA]</scope>
</reference>
<name>A0A2C9CI35_KUEST</name>
<dbReference type="RefSeq" id="WP_157820646.1">
    <property type="nucleotide sequence ID" value="NZ_LT934425.1"/>
</dbReference>
<dbReference type="EMBL" id="LT934425">
    <property type="protein sequence ID" value="SOH05559.1"/>
    <property type="molecule type" value="Genomic_DNA"/>
</dbReference>
<sequence>MEGEKALRSKILLMCIFSIAIFSLSEDRFCLCAEENTQVEGEKEEKSELAKLMKEIDKNYKATEEISGYYNYKEKEWKIIGDASVNLINLCKIALKKFARPDDEKYQKLNRMMLEESEKMHEVYERREQVGALEDAQWQVRRLRQTCALCHKHLGIHLYPNLYPGHKDWGVK</sequence>
<protein>
    <submittedName>
        <fullName evidence="1">Uncharacterized protein</fullName>
    </submittedName>
</protein>
<proteinExistence type="predicted"/>